<evidence type="ECO:0000313" key="2">
    <source>
        <dbReference type="Proteomes" id="UP000509510"/>
    </source>
</evidence>
<name>A0A7H8QYX9_TALRU</name>
<dbReference type="RefSeq" id="XP_035344131.1">
    <property type="nucleotide sequence ID" value="XM_035488238.1"/>
</dbReference>
<dbReference type="KEGG" id="trg:TRUGW13939_05073"/>
<evidence type="ECO:0000313" key="1">
    <source>
        <dbReference type="EMBL" id="QKX57953.1"/>
    </source>
</evidence>
<accession>A0A7H8QYX9</accession>
<dbReference type="AlphaFoldDB" id="A0A7H8QYX9"/>
<proteinExistence type="predicted"/>
<reference evidence="2" key="1">
    <citation type="submission" date="2020-06" db="EMBL/GenBank/DDBJ databases">
        <title>A chromosome-scale genome assembly of Talaromyces rugulosus W13939.</title>
        <authorList>
            <person name="Wang B."/>
            <person name="Guo L."/>
            <person name="Ye K."/>
            <person name="Wang L."/>
        </authorList>
    </citation>
    <scope>NUCLEOTIDE SEQUENCE [LARGE SCALE GENOMIC DNA]</scope>
    <source>
        <strain evidence="2">W13939</strain>
    </source>
</reference>
<dbReference type="OrthoDB" id="5422863at2759"/>
<sequence length="345" mass="39008">MENQRKVHLVGSICGTDTATSAFRKAVTSFSNLPRLPDGEPGYRSTFIQWQRGVFKHDPSVLRKYDKSWNSVSEDPVPDDQVKSIVGRILPLKPGYDDAALESYAEFRRLKDEGVIPAHVRFQVCFPTPFVVVCLVREGFQADIEPLYEKALLSCLENIQDKIPHDDLAIQWDIAGEMMPLESHFLPHFKPWFPQPYMEGFIERIARLVNTVSPDVETGIHICYGDWGHRHFIDPKDTGLMVTLSNGILASARRPVNWIHMPVPRNIDDEAYFSPLKELKLQPGSDLFLGLVHANDAAGTRLKIDIAKKVLRQVQFGIATECGLGRTPEEDFQSIADITNLYSHL</sequence>
<dbReference type="Gene3D" id="3.20.20.210">
    <property type="match status" value="1"/>
</dbReference>
<dbReference type="SUPFAM" id="SSF51726">
    <property type="entry name" value="UROD/MetE-like"/>
    <property type="match status" value="1"/>
</dbReference>
<dbReference type="InterPro" id="IPR038071">
    <property type="entry name" value="UROD/MetE-like_sf"/>
</dbReference>
<protein>
    <recommendedName>
        <fullName evidence="3">Uroporphyrinogen decarboxylase (URO-D) domain-containing protein</fullName>
    </recommendedName>
</protein>
<organism evidence="1 2">
    <name type="scientific">Talaromyces rugulosus</name>
    <name type="common">Penicillium rugulosum</name>
    <dbReference type="NCBI Taxonomy" id="121627"/>
    <lineage>
        <taxon>Eukaryota</taxon>
        <taxon>Fungi</taxon>
        <taxon>Dikarya</taxon>
        <taxon>Ascomycota</taxon>
        <taxon>Pezizomycotina</taxon>
        <taxon>Eurotiomycetes</taxon>
        <taxon>Eurotiomycetidae</taxon>
        <taxon>Eurotiales</taxon>
        <taxon>Trichocomaceae</taxon>
        <taxon>Talaromyces</taxon>
        <taxon>Talaromyces sect. Islandici</taxon>
    </lineage>
</organism>
<dbReference type="Proteomes" id="UP000509510">
    <property type="component" value="Chromosome III"/>
</dbReference>
<dbReference type="GeneID" id="55992571"/>
<dbReference type="EMBL" id="CP055900">
    <property type="protein sequence ID" value="QKX57953.1"/>
    <property type="molecule type" value="Genomic_DNA"/>
</dbReference>
<keyword evidence="2" id="KW-1185">Reference proteome</keyword>
<gene>
    <name evidence="1" type="ORF">TRUGW13939_05073</name>
</gene>
<evidence type="ECO:0008006" key="3">
    <source>
        <dbReference type="Google" id="ProtNLM"/>
    </source>
</evidence>